<dbReference type="Pfam" id="PF00931">
    <property type="entry name" value="NB-ARC"/>
    <property type="match status" value="1"/>
</dbReference>
<dbReference type="SUPFAM" id="SSF52540">
    <property type="entry name" value="P-loop containing nucleoside triphosphate hydrolases"/>
    <property type="match status" value="1"/>
</dbReference>
<gene>
    <name evidence="7" type="primary">LOC103318597</name>
</gene>
<sequence length="444" mass="49957">MAELAVPLAMVLVENLIKLNLPSPINAKEDVERAQKMLSWMKAYLAEHSSDQIDEGPRVIRIRAKEIQDTVYDIEDALGKFVAKIPHHLHTNRFSRMAPNVTHFPPVLEASIKLSNKLKNIERGSTFASLPALDSLLDPPIPNPRPEETYNNNLVYHQVVEEEDTEGFEERKEILIQQLVKGDDPSPLKISIVGPGGSGKTTLVNSVYRSGSVQGFFDCHAFVDVSRTSDCRKLLLSMLSKFEDRMQEPVAHHHHYDGIDPGDKLRKLLDQKRYVVVLDNVWSDHDLGCIVTALPEGLPGSKIIITTRDSNLASLHANSAEYIHDLSRVLSWKDVTKLFCKKAFQGNKGECPEELQVWAEKILQKCEYCSLQFQLWLLCYPRSHKLRSSGRSSIIALFPIFRLLNKFGIQVTGTFQSMYKVVSCTSACFPKTTPSSVRGLFVCG</sequence>
<accession>A0ABM0N1Q6</accession>
<keyword evidence="6" id="KW-1185">Reference proteome</keyword>
<evidence type="ECO:0000259" key="5">
    <source>
        <dbReference type="Pfam" id="PF18052"/>
    </source>
</evidence>
<name>A0ABM0N1Q6_PRUMU</name>
<reference evidence="6" key="1">
    <citation type="journal article" date="2012" name="Nat. Commun.">
        <title>The genome of Prunus mume.</title>
        <authorList>
            <person name="Zhang Q."/>
            <person name="Chen W."/>
            <person name="Sun L."/>
            <person name="Zhao F."/>
            <person name="Huang B."/>
            <person name="Yang W."/>
            <person name="Tao Y."/>
            <person name="Wang J."/>
            <person name="Yuan Z."/>
            <person name="Fan G."/>
            <person name="Xing Z."/>
            <person name="Han C."/>
            <person name="Pan H."/>
            <person name="Zhong X."/>
            <person name="Shi W."/>
            <person name="Liang X."/>
            <person name="Du D."/>
            <person name="Sun F."/>
            <person name="Xu Z."/>
            <person name="Hao R."/>
            <person name="Lv T."/>
            <person name="Lv Y."/>
            <person name="Zheng Z."/>
            <person name="Sun M."/>
            <person name="Luo L."/>
            <person name="Cai M."/>
            <person name="Gao Y."/>
            <person name="Wang J."/>
            <person name="Yin Y."/>
            <person name="Xu X."/>
            <person name="Cheng T."/>
            <person name="Wang J."/>
        </authorList>
    </citation>
    <scope>NUCLEOTIDE SEQUENCE [LARGE SCALE GENOMIC DNA]</scope>
</reference>
<keyword evidence="2" id="KW-0547">Nucleotide-binding</keyword>
<dbReference type="PRINTS" id="PR00364">
    <property type="entry name" value="DISEASERSIST"/>
</dbReference>
<dbReference type="Gene3D" id="3.40.50.300">
    <property type="entry name" value="P-loop containing nucleotide triphosphate hydrolases"/>
    <property type="match status" value="1"/>
</dbReference>
<organism evidence="6 7">
    <name type="scientific">Prunus mume</name>
    <name type="common">Japanese apricot</name>
    <name type="synonym">Armeniaca mume</name>
    <dbReference type="NCBI Taxonomy" id="102107"/>
    <lineage>
        <taxon>Eukaryota</taxon>
        <taxon>Viridiplantae</taxon>
        <taxon>Streptophyta</taxon>
        <taxon>Embryophyta</taxon>
        <taxon>Tracheophyta</taxon>
        <taxon>Spermatophyta</taxon>
        <taxon>Magnoliopsida</taxon>
        <taxon>eudicotyledons</taxon>
        <taxon>Gunneridae</taxon>
        <taxon>Pentapetalae</taxon>
        <taxon>rosids</taxon>
        <taxon>fabids</taxon>
        <taxon>Rosales</taxon>
        <taxon>Rosaceae</taxon>
        <taxon>Amygdaloideae</taxon>
        <taxon>Amygdaleae</taxon>
        <taxon>Prunus</taxon>
    </lineage>
</organism>
<proteinExistence type="predicted"/>
<dbReference type="InterPro" id="IPR002182">
    <property type="entry name" value="NB-ARC"/>
</dbReference>
<evidence type="ECO:0000256" key="2">
    <source>
        <dbReference type="ARBA" id="ARBA00022741"/>
    </source>
</evidence>
<feature type="domain" description="NB-ARC" evidence="4">
    <location>
        <begin position="169"/>
        <end position="347"/>
    </location>
</feature>
<dbReference type="InterPro" id="IPR027417">
    <property type="entry name" value="P-loop_NTPase"/>
</dbReference>
<feature type="domain" description="Disease resistance N-terminal" evidence="5">
    <location>
        <begin position="26"/>
        <end position="92"/>
    </location>
</feature>
<dbReference type="Pfam" id="PF18052">
    <property type="entry name" value="Rx_N"/>
    <property type="match status" value="1"/>
</dbReference>
<keyword evidence="1" id="KW-0677">Repeat</keyword>
<dbReference type="Proteomes" id="UP000694861">
    <property type="component" value="Linkage group LG1"/>
</dbReference>
<evidence type="ECO:0000256" key="3">
    <source>
        <dbReference type="ARBA" id="ARBA00022821"/>
    </source>
</evidence>
<reference evidence="7" key="2">
    <citation type="submission" date="2025-08" db="UniProtKB">
        <authorList>
            <consortium name="RefSeq"/>
        </authorList>
    </citation>
    <scope>IDENTIFICATION</scope>
</reference>
<keyword evidence="3" id="KW-0611">Plant defense</keyword>
<evidence type="ECO:0000256" key="1">
    <source>
        <dbReference type="ARBA" id="ARBA00022737"/>
    </source>
</evidence>
<evidence type="ECO:0000313" key="6">
    <source>
        <dbReference type="Proteomes" id="UP000694861"/>
    </source>
</evidence>
<evidence type="ECO:0000259" key="4">
    <source>
        <dbReference type="Pfam" id="PF00931"/>
    </source>
</evidence>
<dbReference type="PANTHER" id="PTHR19338">
    <property type="entry name" value="TRANSLOCASE OF INNER MITOCHONDRIAL MEMBRANE 13 HOMOLOG"/>
    <property type="match status" value="1"/>
</dbReference>
<dbReference type="GeneID" id="103318597"/>
<evidence type="ECO:0000313" key="7">
    <source>
        <dbReference type="RefSeq" id="XP_008218220.1"/>
    </source>
</evidence>
<protein>
    <submittedName>
        <fullName evidence="7">Disease resistance protein RPM1-like</fullName>
    </submittedName>
</protein>
<dbReference type="RefSeq" id="XP_008218220.1">
    <property type="nucleotide sequence ID" value="XM_008219998.1"/>
</dbReference>
<dbReference type="InterPro" id="IPR041118">
    <property type="entry name" value="Rx_N"/>
</dbReference>
<dbReference type="Gene3D" id="1.20.5.4130">
    <property type="match status" value="1"/>
</dbReference>
<dbReference type="PANTHER" id="PTHR19338:SF73">
    <property type="entry name" value="DISEASE RESISTANCE PROTEIN RGA2-LIKE"/>
    <property type="match status" value="1"/>
</dbReference>